<dbReference type="PANTHER" id="PTHR46663:SF2">
    <property type="entry name" value="GGDEF DOMAIN-CONTAINING PROTEIN"/>
    <property type="match status" value="1"/>
</dbReference>
<evidence type="ECO:0000256" key="1">
    <source>
        <dbReference type="PROSITE-ProRule" id="PRU00244"/>
    </source>
</evidence>
<dbReference type="PROSITE" id="PS50924">
    <property type="entry name" value="MHYT"/>
    <property type="match status" value="1"/>
</dbReference>
<feature type="domain" description="GGDEF" evidence="2">
    <location>
        <begin position="602"/>
        <end position="738"/>
    </location>
</feature>
<dbReference type="Pfam" id="PF03707">
    <property type="entry name" value="MHYT"/>
    <property type="match status" value="2"/>
</dbReference>
<evidence type="ECO:0000259" key="3">
    <source>
        <dbReference type="PROSITE" id="PS50924"/>
    </source>
</evidence>
<dbReference type="CDD" id="cd18774">
    <property type="entry name" value="PDC2_HK_sensor"/>
    <property type="match status" value="1"/>
</dbReference>
<keyword evidence="1" id="KW-1133">Transmembrane helix</keyword>
<reference evidence="4 5" key="1">
    <citation type="submission" date="2024-01" db="EMBL/GenBank/DDBJ databases">
        <title>Uliginosibacterium soil sp. nov.</title>
        <authorList>
            <person name="Lv Y."/>
        </authorList>
    </citation>
    <scope>NUCLEOTIDE SEQUENCE [LARGE SCALE GENOMIC DNA]</scope>
    <source>
        <strain evidence="4 5">H3</strain>
    </source>
</reference>
<feature type="domain" description="MHYT" evidence="3">
    <location>
        <begin position="5"/>
        <end position="201"/>
    </location>
</feature>
<dbReference type="NCBIfam" id="TIGR00254">
    <property type="entry name" value="GGDEF"/>
    <property type="match status" value="1"/>
</dbReference>
<feature type="transmembrane region" description="Helical" evidence="1">
    <location>
        <begin position="79"/>
        <end position="98"/>
    </location>
</feature>
<dbReference type="CDD" id="cd01949">
    <property type="entry name" value="GGDEF"/>
    <property type="match status" value="1"/>
</dbReference>
<keyword evidence="5" id="KW-1185">Reference proteome</keyword>
<feature type="transmembrane region" description="Helical" evidence="1">
    <location>
        <begin position="104"/>
        <end position="126"/>
    </location>
</feature>
<organism evidence="4 5">
    <name type="scientific">Uliginosibacterium silvisoli</name>
    <dbReference type="NCBI Taxonomy" id="3114758"/>
    <lineage>
        <taxon>Bacteria</taxon>
        <taxon>Pseudomonadati</taxon>
        <taxon>Pseudomonadota</taxon>
        <taxon>Betaproteobacteria</taxon>
        <taxon>Rhodocyclales</taxon>
        <taxon>Zoogloeaceae</taxon>
        <taxon>Uliginosibacterium</taxon>
    </lineage>
</organism>
<feature type="transmembrane region" description="Helical" evidence="1">
    <location>
        <begin position="253"/>
        <end position="276"/>
    </location>
</feature>
<feature type="transmembrane region" description="Helical" evidence="1">
    <location>
        <begin position="180"/>
        <end position="202"/>
    </location>
</feature>
<feature type="transmembrane region" description="Helical" evidence="1">
    <location>
        <begin position="43"/>
        <end position="67"/>
    </location>
</feature>
<dbReference type="InterPro" id="IPR005330">
    <property type="entry name" value="MHYT_dom"/>
</dbReference>
<evidence type="ECO:0000259" key="2">
    <source>
        <dbReference type="PROSITE" id="PS50887"/>
    </source>
</evidence>
<feature type="transmembrane region" description="Helical" evidence="1">
    <location>
        <begin position="492"/>
        <end position="515"/>
    </location>
</feature>
<dbReference type="SMART" id="SM00267">
    <property type="entry name" value="GGDEF"/>
    <property type="match status" value="1"/>
</dbReference>
<protein>
    <submittedName>
        <fullName evidence="4">MHYT domain-containing protein</fullName>
    </submittedName>
</protein>
<dbReference type="RefSeq" id="WP_327597570.1">
    <property type="nucleotide sequence ID" value="NZ_JAYXHS010000001.1"/>
</dbReference>
<dbReference type="InterPro" id="IPR029787">
    <property type="entry name" value="Nucleotide_cyclase"/>
</dbReference>
<sequence>MQGTYDSVLVLLSILTAVIASFVALDMASRVAAAASHPRRAALWLAAGALAMGTGIWAMHFVGMLAFSLPIPLAYDVRITLASWLVAVLSSALALHTVSRAVLGWPRLVTAGLVMGLGIATMHYLGMEALQMQPRIRYDPLLFTLSILFAVAAATAALLITFRLRHEEVISGLRKRLFSALVMGCAIVGMHYTGMAAAGFAADSICRAGQAGAAGIGGAWLGFTISGLAALFLLTTLLSSIYGAIPPTVRSRLVFLIVATVLPVSVMAVVTMLYGYQREHHQQVDNLIIRARTLAAAVDTEVASVEAGLLALSTSRMLSSGNIEAFEIQAEEAARHLDVGVITLQDMDGAVLASSRFSSSGERTKAHHGASVSISLPATNGAHSPAGQRILRAELKADYMQDLLRAQHVDTDWIVAIYDANGAIVARSHDYERFAGSSATPLLHKRAMEVNEDSLETSSLEGIPVLLAFSRSASTGWSTSISIPRTSLNAPLLASLAWLLAGLLTMLAASLLLAWKIGGTIANAVEALTDPALALGTGIAVTVPPLGLTEADKVGAALTQAARLLDAAQHEANHDALTGLANRLLFRQMVHQQLALAQRNRTGLAVLYVDLDGFKAINDTHGHAIGDALLRQAAMRLLRNVRACDLVARLGGDEFAVALINPGTAGAAMVAEKFVNSLSEPFRIEDLSLSISASVGVADHSPESVLTHTSGEVLIEQADAAMYEAKQSGKCRFVLAGGLATG</sequence>
<dbReference type="PROSITE" id="PS50887">
    <property type="entry name" value="GGDEF"/>
    <property type="match status" value="1"/>
</dbReference>
<evidence type="ECO:0000313" key="5">
    <source>
        <dbReference type="Proteomes" id="UP001331561"/>
    </source>
</evidence>
<dbReference type="EMBL" id="JAYXHS010000001">
    <property type="protein sequence ID" value="MEC5384597.1"/>
    <property type="molecule type" value="Genomic_DNA"/>
</dbReference>
<feature type="transmembrane region" description="Helical" evidence="1">
    <location>
        <begin position="138"/>
        <end position="160"/>
    </location>
</feature>
<proteinExistence type="predicted"/>
<comment type="caution">
    <text evidence="4">The sequence shown here is derived from an EMBL/GenBank/DDBJ whole genome shotgun (WGS) entry which is preliminary data.</text>
</comment>
<accession>A0ABU6JYU6</accession>
<dbReference type="SUPFAM" id="SSF55073">
    <property type="entry name" value="Nucleotide cyclase"/>
    <property type="match status" value="1"/>
</dbReference>
<feature type="transmembrane region" description="Helical" evidence="1">
    <location>
        <begin position="214"/>
        <end position="241"/>
    </location>
</feature>
<dbReference type="InterPro" id="IPR000160">
    <property type="entry name" value="GGDEF_dom"/>
</dbReference>
<name>A0ABU6JYU6_9RHOO</name>
<keyword evidence="1" id="KW-0812">Transmembrane</keyword>
<dbReference type="Gene3D" id="3.30.70.270">
    <property type="match status" value="1"/>
</dbReference>
<comment type="caution">
    <text evidence="1">Lacks conserved residue(s) required for the propagation of feature annotation.</text>
</comment>
<dbReference type="InterPro" id="IPR043128">
    <property type="entry name" value="Rev_trsase/Diguanyl_cyclase"/>
</dbReference>
<dbReference type="PANTHER" id="PTHR46663">
    <property type="entry name" value="DIGUANYLATE CYCLASE DGCT-RELATED"/>
    <property type="match status" value="1"/>
</dbReference>
<keyword evidence="1" id="KW-0472">Membrane</keyword>
<gene>
    <name evidence="4" type="ORF">VVD49_02625</name>
</gene>
<dbReference type="InterPro" id="IPR052163">
    <property type="entry name" value="DGC-Regulatory_Protein"/>
</dbReference>
<dbReference type="Proteomes" id="UP001331561">
    <property type="component" value="Unassembled WGS sequence"/>
</dbReference>
<dbReference type="Pfam" id="PF00990">
    <property type="entry name" value="GGDEF"/>
    <property type="match status" value="1"/>
</dbReference>
<evidence type="ECO:0000313" key="4">
    <source>
        <dbReference type="EMBL" id="MEC5384597.1"/>
    </source>
</evidence>